<dbReference type="InterPro" id="IPR002654">
    <property type="entry name" value="Glyco_trans_25"/>
</dbReference>
<accession>A0A813D811</accession>
<dbReference type="EMBL" id="CAJNNV010000345">
    <property type="protein sequence ID" value="CAE8582297.1"/>
    <property type="molecule type" value="Genomic_DNA"/>
</dbReference>
<protein>
    <recommendedName>
        <fullName evidence="1">Glycosyl transferase family 25 domain-containing protein</fullName>
    </recommendedName>
</protein>
<sequence length="680" mass="73571">MQSGSLGLSVLGHQGSQGRVQITGSTAWWSLDSLERGIHGDAQGLIAASPSFALSLPVDGRSKSTAGSFFPLQLRLFEDGQPHAESLASTSPEAGSGEAEVKELWLLSQVCVHQEADAKHEVSAIAYRLLLAYRDAEAFEAFEVSAIKALHLAEAPHRPVHFCPWSSVALAGQSASKSIAVGIELLASLEPQSVLHMAWAPPPCADLRLRTSQAIAAVEVSGRKGCNECINGVYKLTGAVFGGRPAYQSSSGLWLLHSEDFSPHRWTISASCSRLTENFAAFCPSSSFARCWRVTENFGFDTDPRVSVKLRSSGVFESERSLSNTPPAEDKFQKEPRVAEAQPVPVFIIAVHDRQQQVQSIASTLETARQHCDFDLSVQVLPAVDTRGLDPASLPQALRQRLLRRRLGAAPFSWYLSQGIGRGSLGCALSHAAAYRALLEAPGAPDFAVVLEDDAVVLPERWAHLGRLVEASKDADLLLLGFSASDSHDIRCRILNEAMLLGDSVSSDFLPAAFPVAYFYRTFAYVITRRGAQRVLDSLFPLAWQLDTELAQLCALGQLKALGCLPFLVMHPGHDSADFLDYEVFCRMPAGGCYESTAQASFGSQKAHSECAFSGVCREEELAPALVDADVTGITENVADLMKWLLGELPAEPRHAPRPWQTWIASNVAAAPENLPLTQS</sequence>
<dbReference type="OrthoDB" id="47375at2759"/>
<evidence type="ECO:0000313" key="3">
    <source>
        <dbReference type="Proteomes" id="UP000654075"/>
    </source>
</evidence>
<gene>
    <name evidence="2" type="ORF">PGLA1383_LOCUS1294</name>
</gene>
<evidence type="ECO:0000313" key="2">
    <source>
        <dbReference type="EMBL" id="CAE8582297.1"/>
    </source>
</evidence>
<feature type="domain" description="Glycosyl transferase family 25" evidence="1">
    <location>
        <begin position="345"/>
        <end position="542"/>
    </location>
</feature>
<dbReference type="Proteomes" id="UP000654075">
    <property type="component" value="Unassembled WGS sequence"/>
</dbReference>
<reference evidence="2" key="1">
    <citation type="submission" date="2021-02" db="EMBL/GenBank/DDBJ databases">
        <authorList>
            <person name="Dougan E. K."/>
            <person name="Rhodes N."/>
            <person name="Thang M."/>
            <person name="Chan C."/>
        </authorList>
    </citation>
    <scope>NUCLEOTIDE SEQUENCE</scope>
</reference>
<evidence type="ECO:0000259" key="1">
    <source>
        <dbReference type="Pfam" id="PF01755"/>
    </source>
</evidence>
<dbReference type="AlphaFoldDB" id="A0A813D811"/>
<organism evidence="2 3">
    <name type="scientific">Polarella glacialis</name>
    <name type="common">Dinoflagellate</name>
    <dbReference type="NCBI Taxonomy" id="89957"/>
    <lineage>
        <taxon>Eukaryota</taxon>
        <taxon>Sar</taxon>
        <taxon>Alveolata</taxon>
        <taxon>Dinophyceae</taxon>
        <taxon>Suessiales</taxon>
        <taxon>Suessiaceae</taxon>
        <taxon>Polarella</taxon>
    </lineage>
</organism>
<keyword evidence="3" id="KW-1185">Reference proteome</keyword>
<name>A0A813D811_POLGL</name>
<dbReference type="Pfam" id="PF01755">
    <property type="entry name" value="Glyco_transf_25"/>
    <property type="match status" value="1"/>
</dbReference>
<comment type="caution">
    <text evidence="2">The sequence shown here is derived from an EMBL/GenBank/DDBJ whole genome shotgun (WGS) entry which is preliminary data.</text>
</comment>
<proteinExistence type="predicted"/>